<dbReference type="AlphaFoldDB" id="A0A2H3DHR6"/>
<keyword evidence="2" id="KW-0378">Hydrolase</keyword>
<dbReference type="PANTHER" id="PTHR43142:SF1">
    <property type="entry name" value="CARBOXYLIC ESTER HYDROLASE"/>
    <property type="match status" value="1"/>
</dbReference>
<evidence type="ECO:0000313" key="3">
    <source>
        <dbReference type="EMBL" id="PBK86996.1"/>
    </source>
</evidence>
<evidence type="ECO:0000256" key="1">
    <source>
        <dbReference type="ARBA" id="ARBA00005964"/>
    </source>
</evidence>
<dbReference type="OrthoDB" id="6846267at2759"/>
<reference evidence="4" key="1">
    <citation type="journal article" date="2017" name="Nat. Ecol. Evol.">
        <title>Genome expansion and lineage-specific genetic innovations in the forest pathogenic fungi Armillaria.</title>
        <authorList>
            <person name="Sipos G."/>
            <person name="Prasanna A.N."/>
            <person name="Walter M.C."/>
            <person name="O'Connor E."/>
            <person name="Balint B."/>
            <person name="Krizsan K."/>
            <person name="Kiss B."/>
            <person name="Hess J."/>
            <person name="Varga T."/>
            <person name="Slot J."/>
            <person name="Riley R."/>
            <person name="Boka B."/>
            <person name="Rigling D."/>
            <person name="Barry K."/>
            <person name="Lee J."/>
            <person name="Mihaltcheva S."/>
            <person name="LaButti K."/>
            <person name="Lipzen A."/>
            <person name="Waldron R."/>
            <person name="Moloney N.M."/>
            <person name="Sperisen C."/>
            <person name="Kredics L."/>
            <person name="Vagvoelgyi C."/>
            <person name="Patrignani A."/>
            <person name="Fitzpatrick D."/>
            <person name="Nagy I."/>
            <person name="Doyle S."/>
            <person name="Anderson J.B."/>
            <person name="Grigoriev I.V."/>
            <person name="Gueldener U."/>
            <person name="Muensterkoetter M."/>
            <person name="Nagy L.G."/>
        </authorList>
    </citation>
    <scope>NUCLEOTIDE SEQUENCE [LARGE SCALE GENOMIC DNA]</scope>
    <source>
        <strain evidence="4">Ar21-2</strain>
    </source>
</reference>
<evidence type="ECO:0000313" key="4">
    <source>
        <dbReference type="Proteomes" id="UP000217790"/>
    </source>
</evidence>
<dbReference type="GO" id="GO:0016787">
    <property type="term" value="F:hydrolase activity"/>
    <property type="evidence" value="ECO:0007669"/>
    <property type="project" value="UniProtKB-KW"/>
</dbReference>
<accession>A0A2H3DHR6</accession>
<dbReference type="Gene3D" id="3.40.50.1820">
    <property type="entry name" value="alpha/beta hydrolase"/>
    <property type="match status" value="1"/>
</dbReference>
<dbReference type="InParanoid" id="A0A2H3DHR6"/>
<dbReference type="Proteomes" id="UP000217790">
    <property type="component" value="Unassembled WGS sequence"/>
</dbReference>
<dbReference type="PANTHER" id="PTHR43142">
    <property type="entry name" value="CARBOXYLIC ESTER HYDROLASE"/>
    <property type="match status" value="1"/>
</dbReference>
<dbReference type="InterPro" id="IPR029058">
    <property type="entry name" value="AB_hydrolase_fold"/>
</dbReference>
<dbReference type="EMBL" id="KZ293681">
    <property type="protein sequence ID" value="PBK86996.1"/>
    <property type="molecule type" value="Genomic_DNA"/>
</dbReference>
<dbReference type="STRING" id="47427.A0A2H3DHR6"/>
<evidence type="ECO:0000256" key="2">
    <source>
        <dbReference type="ARBA" id="ARBA00022801"/>
    </source>
</evidence>
<sequence length="258" mass="29344">MAHRFFKNLTVHLKKRFQGAHAVHQKYIMYLIFLKAKSPFQPAHLMSNTMTPTEMRSQFQAFCHALHLDPSSSTILEDLRAVPAETICRTIESKAAGPNNSTFRGGVDDDWLPSTTDAMTWQRSGAFDQALKQKGYFDSTLSVIEKPADIVPNLERYYQDDTAEKIVSQYETLGDDAASEECAKMFGRMTSDYQVHLPVRILARDLHDAGFPVSRYEIRWTPEQNRTNEGYVTHGTDTYLWLLRLPFLESSQAEIAGA</sequence>
<name>A0A2H3DHR6_ARMGA</name>
<proteinExistence type="inferred from homology"/>
<gene>
    <name evidence="3" type="ORF">ARMGADRAFT_1168877</name>
</gene>
<protein>
    <submittedName>
        <fullName evidence="3">Uncharacterized protein</fullName>
    </submittedName>
</protein>
<comment type="similarity">
    <text evidence="1">Belongs to the type-B carboxylesterase/lipase family.</text>
</comment>
<dbReference type="SUPFAM" id="SSF53474">
    <property type="entry name" value="alpha/beta-Hydrolases"/>
    <property type="match status" value="1"/>
</dbReference>
<organism evidence="3 4">
    <name type="scientific">Armillaria gallica</name>
    <name type="common">Bulbous honey fungus</name>
    <name type="synonym">Armillaria bulbosa</name>
    <dbReference type="NCBI Taxonomy" id="47427"/>
    <lineage>
        <taxon>Eukaryota</taxon>
        <taxon>Fungi</taxon>
        <taxon>Dikarya</taxon>
        <taxon>Basidiomycota</taxon>
        <taxon>Agaricomycotina</taxon>
        <taxon>Agaricomycetes</taxon>
        <taxon>Agaricomycetidae</taxon>
        <taxon>Agaricales</taxon>
        <taxon>Marasmiineae</taxon>
        <taxon>Physalacriaceae</taxon>
        <taxon>Armillaria</taxon>
    </lineage>
</organism>
<keyword evidence="4" id="KW-1185">Reference proteome</keyword>